<dbReference type="PRINTS" id="PR00463">
    <property type="entry name" value="EP450I"/>
</dbReference>
<sequence>MRVRQLGILMYAFTRPRLTDLEAGGDISVSPLMSFVLAMALHPHVVARAHEELDHVLGGSRLPTFEDRSALPYIDAVYREVLRWRPVLPLSVGRCALDHDVYNGYLIPKGAAILTNIWAMAHDETKYPQPSVFRPERFLTTDGQLEASGRIFAFGFGRRICAGRAMADATIWLTIASMLAVFNITKAKDQAGKEIPIPEYDYTDGLISHPKPFQYSIHPRSLASERLINEII</sequence>
<proteinExistence type="inferred from homology"/>
<dbReference type="SUPFAM" id="SSF48264">
    <property type="entry name" value="Cytochrome P450"/>
    <property type="match status" value="1"/>
</dbReference>
<evidence type="ECO:0000256" key="4">
    <source>
        <dbReference type="ARBA" id="ARBA00022617"/>
    </source>
</evidence>
<dbReference type="InterPro" id="IPR036396">
    <property type="entry name" value="Cyt_P450_sf"/>
</dbReference>
<dbReference type="InterPro" id="IPR002401">
    <property type="entry name" value="Cyt_P450_E_grp-I"/>
</dbReference>
<dbReference type="InterPro" id="IPR001128">
    <property type="entry name" value="Cyt_P450"/>
</dbReference>
<dbReference type="PANTHER" id="PTHR46300:SF12">
    <property type="entry name" value="P450, PUTATIVE (EUROFUNG)-RELATED"/>
    <property type="match status" value="1"/>
</dbReference>
<evidence type="ECO:0000256" key="2">
    <source>
        <dbReference type="ARBA" id="ARBA00005179"/>
    </source>
</evidence>
<comment type="caution">
    <text evidence="10">The sequence shown here is derived from an EMBL/GenBank/DDBJ whole genome shotgun (WGS) entry which is preliminary data.</text>
</comment>
<organism evidence="10 11">
    <name type="scientific">Hohenbuehelia grisea</name>
    <dbReference type="NCBI Taxonomy" id="104357"/>
    <lineage>
        <taxon>Eukaryota</taxon>
        <taxon>Fungi</taxon>
        <taxon>Dikarya</taxon>
        <taxon>Basidiomycota</taxon>
        <taxon>Agaricomycotina</taxon>
        <taxon>Agaricomycetes</taxon>
        <taxon>Agaricomycetidae</taxon>
        <taxon>Agaricales</taxon>
        <taxon>Pleurotineae</taxon>
        <taxon>Pleurotaceae</taxon>
        <taxon>Hohenbuehelia</taxon>
    </lineage>
</organism>
<evidence type="ECO:0000256" key="7">
    <source>
        <dbReference type="ARBA" id="ARBA00023004"/>
    </source>
</evidence>
<dbReference type="InterPro" id="IPR050364">
    <property type="entry name" value="Cytochrome_P450_fung"/>
</dbReference>
<accession>A0ABR3JDL5</accession>
<keyword evidence="6 9" id="KW-0560">Oxidoreductase</keyword>
<dbReference type="Proteomes" id="UP001556367">
    <property type="component" value="Unassembled WGS sequence"/>
</dbReference>
<dbReference type="EMBL" id="JASNQZ010000008">
    <property type="protein sequence ID" value="KAL0953580.1"/>
    <property type="molecule type" value="Genomic_DNA"/>
</dbReference>
<keyword evidence="7 9" id="KW-0408">Iron</keyword>
<keyword evidence="8 9" id="KW-0503">Monooxygenase</keyword>
<name>A0ABR3JDL5_9AGAR</name>
<evidence type="ECO:0000313" key="11">
    <source>
        <dbReference type="Proteomes" id="UP001556367"/>
    </source>
</evidence>
<dbReference type="PANTHER" id="PTHR46300">
    <property type="entry name" value="P450, PUTATIVE (EUROFUNG)-RELATED-RELATED"/>
    <property type="match status" value="1"/>
</dbReference>
<keyword evidence="4 9" id="KW-0349">Heme</keyword>
<protein>
    <recommendedName>
        <fullName evidence="12">Cytochrome P450</fullName>
    </recommendedName>
</protein>
<dbReference type="InterPro" id="IPR017972">
    <property type="entry name" value="Cyt_P450_CS"/>
</dbReference>
<evidence type="ECO:0008006" key="12">
    <source>
        <dbReference type="Google" id="ProtNLM"/>
    </source>
</evidence>
<dbReference type="Gene3D" id="1.10.630.10">
    <property type="entry name" value="Cytochrome P450"/>
    <property type="match status" value="1"/>
</dbReference>
<evidence type="ECO:0000313" key="10">
    <source>
        <dbReference type="EMBL" id="KAL0953580.1"/>
    </source>
</evidence>
<evidence type="ECO:0000256" key="8">
    <source>
        <dbReference type="ARBA" id="ARBA00023033"/>
    </source>
</evidence>
<comment type="cofactor">
    <cofactor evidence="1">
        <name>heme</name>
        <dbReference type="ChEBI" id="CHEBI:30413"/>
    </cofactor>
</comment>
<comment type="pathway">
    <text evidence="2">Secondary metabolite biosynthesis.</text>
</comment>
<evidence type="ECO:0000256" key="3">
    <source>
        <dbReference type="ARBA" id="ARBA00010617"/>
    </source>
</evidence>
<comment type="similarity">
    <text evidence="3 9">Belongs to the cytochrome P450 family.</text>
</comment>
<dbReference type="PROSITE" id="PS00086">
    <property type="entry name" value="CYTOCHROME_P450"/>
    <property type="match status" value="1"/>
</dbReference>
<evidence type="ECO:0000256" key="6">
    <source>
        <dbReference type="ARBA" id="ARBA00023002"/>
    </source>
</evidence>
<evidence type="ECO:0000256" key="9">
    <source>
        <dbReference type="RuleBase" id="RU000461"/>
    </source>
</evidence>
<evidence type="ECO:0000256" key="1">
    <source>
        <dbReference type="ARBA" id="ARBA00001971"/>
    </source>
</evidence>
<reference evidence="11" key="1">
    <citation type="submission" date="2024-06" db="EMBL/GenBank/DDBJ databases">
        <title>Multi-omics analyses provide insights into the biosynthesis of the anticancer antibiotic pleurotin in Hohenbuehelia grisea.</title>
        <authorList>
            <person name="Weaver J.A."/>
            <person name="Alberti F."/>
        </authorList>
    </citation>
    <scope>NUCLEOTIDE SEQUENCE [LARGE SCALE GENOMIC DNA]</scope>
    <source>
        <strain evidence="11">T-177</strain>
    </source>
</reference>
<keyword evidence="5 9" id="KW-0479">Metal-binding</keyword>
<evidence type="ECO:0000256" key="5">
    <source>
        <dbReference type="ARBA" id="ARBA00022723"/>
    </source>
</evidence>
<dbReference type="Pfam" id="PF00067">
    <property type="entry name" value="p450"/>
    <property type="match status" value="1"/>
</dbReference>
<gene>
    <name evidence="10" type="ORF">HGRIS_004795</name>
</gene>
<keyword evidence="11" id="KW-1185">Reference proteome</keyword>